<reference evidence="3" key="1">
    <citation type="journal article" date="2019" name="Int. J. Syst. Evol. Microbiol.">
        <title>The Global Catalogue of Microorganisms (GCM) 10K type strain sequencing project: providing services to taxonomists for standard genome sequencing and annotation.</title>
        <authorList>
            <consortium name="The Broad Institute Genomics Platform"/>
            <consortium name="The Broad Institute Genome Sequencing Center for Infectious Disease"/>
            <person name="Wu L."/>
            <person name="Ma J."/>
        </authorList>
    </citation>
    <scope>NUCLEOTIDE SEQUENCE [LARGE SCALE GENOMIC DNA]</scope>
    <source>
        <strain evidence="3">CCUG 49679</strain>
    </source>
</reference>
<dbReference type="RefSeq" id="WP_379790293.1">
    <property type="nucleotide sequence ID" value="NZ_JBHSQB010000004.1"/>
</dbReference>
<comment type="caution">
    <text evidence="2">The sequence shown here is derived from an EMBL/GenBank/DDBJ whole genome shotgun (WGS) entry which is preliminary data.</text>
</comment>
<keyword evidence="1" id="KW-0732">Signal</keyword>
<evidence type="ECO:0000313" key="2">
    <source>
        <dbReference type="EMBL" id="MFC6095639.1"/>
    </source>
</evidence>
<feature type="signal peptide" evidence="1">
    <location>
        <begin position="1"/>
        <end position="24"/>
    </location>
</feature>
<organism evidence="2 3">
    <name type="scientific">Flavobacterium qiangtangense</name>
    <dbReference type="NCBI Taxonomy" id="1442595"/>
    <lineage>
        <taxon>Bacteria</taxon>
        <taxon>Pseudomonadati</taxon>
        <taxon>Bacteroidota</taxon>
        <taxon>Flavobacteriia</taxon>
        <taxon>Flavobacteriales</taxon>
        <taxon>Flavobacteriaceae</taxon>
        <taxon>Flavobacterium</taxon>
    </lineage>
</organism>
<feature type="chain" id="PRO_5047382716" evidence="1">
    <location>
        <begin position="25"/>
        <end position="129"/>
    </location>
</feature>
<proteinExistence type="predicted"/>
<gene>
    <name evidence="2" type="ORF">ACFPVY_03190</name>
</gene>
<accession>A0ABW1PKC0</accession>
<evidence type="ECO:0000256" key="1">
    <source>
        <dbReference type="SAM" id="SignalP"/>
    </source>
</evidence>
<evidence type="ECO:0000313" key="3">
    <source>
        <dbReference type="Proteomes" id="UP001596287"/>
    </source>
</evidence>
<sequence length="129" mass="14467">MKKLAVLFLFICLFLFGGGQHLIAATHQVYNPTSQSFGKKYHAKITNHDSGNSLIEEADLGGDEDHSGTDIDGELPTKIFTSNYSDLTNWYLTLACQLLINQSHKNFKIFAPFCGQSNPIYITQRVLRL</sequence>
<dbReference type="Proteomes" id="UP001596287">
    <property type="component" value="Unassembled WGS sequence"/>
</dbReference>
<name>A0ABW1PKC0_9FLAO</name>
<protein>
    <submittedName>
        <fullName evidence="2">Uncharacterized protein</fullName>
    </submittedName>
</protein>
<keyword evidence="3" id="KW-1185">Reference proteome</keyword>
<dbReference type="EMBL" id="JBHSQB010000004">
    <property type="protein sequence ID" value="MFC6095639.1"/>
    <property type="molecule type" value="Genomic_DNA"/>
</dbReference>